<dbReference type="Proteomes" id="UP000759537">
    <property type="component" value="Unassembled WGS sequence"/>
</dbReference>
<reference evidence="1" key="1">
    <citation type="submission" date="2019-10" db="EMBL/GenBank/DDBJ databases">
        <authorList>
            <consortium name="DOE Joint Genome Institute"/>
            <person name="Kuo A."/>
            <person name="Miyauchi S."/>
            <person name="Kiss E."/>
            <person name="Drula E."/>
            <person name="Kohler A."/>
            <person name="Sanchez-Garcia M."/>
            <person name="Andreopoulos B."/>
            <person name="Barry K.W."/>
            <person name="Bonito G."/>
            <person name="Buee M."/>
            <person name="Carver A."/>
            <person name="Chen C."/>
            <person name="Cichocki N."/>
            <person name="Clum A."/>
            <person name="Culley D."/>
            <person name="Crous P.W."/>
            <person name="Fauchery L."/>
            <person name="Girlanda M."/>
            <person name="Hayes R."/>
            <person name="Keri Z."/>
            <person name="LaButti K."/>
            <person name="Lipzen A."/>
            <person name="Lombard V."/>
            <person name="Magnuson J."/>
            <person name="Maillard F."/>
            <person name="Morin E."/>
            <person name="Murat C."/>
            <person name="Nolan M."/>
            <person name="Ohm R."/>
            <person name="Pangilinan J."/>
            <person name="Pereira M."/>
            <person name="Perotto S."/>
            <person name="Peter M."/>
            <person name="Riley R."/>
            <person name="Sitrit Y."/>
            <person name="Stielow B."/>
            <person name="Szollosi G."/>
            <person name="Zifcakova L."/>
            <person name="Stursova M."/>
            <person name="Spatafora J.W."/>
            <person name="Tedersoo L."/>
            <person name="Vaario L.-M."/>
            <person name="Yamada A."/>
            <person name="Yan M."/>
            <person name="Wang P."/>
            <person name="Xu J."/>
            <person name="Bruns T."/>
            <person name="Baldrian P."/>
            <person name="Vilgalys R."/>
            <person name="Henrissat B."/>
            <person name="Grigoriev I.V."/>
            <person name="Hibbett D."/>
            <person name="Nagy L.G."/>
            <person name="Martin F.M."/>
        </authorList>
    </citation>
    <scope>NUCLEOTIDE SEQUENCE</scope>
    <source>
        <strain evidence="1">Prilba</strain>
    </source>
</reference>
<keyword evidence="2" id="KW-1185">Reference proteome</keyword>
<evidence type="ECO:0000313" key="1">
    <source>
        <dbReference type="EMBL" id="KAF8486965.1"/>
    </source>
</evidence>
<organism evidence="1 2">
    <name type="scientific">Russula ochroleuca</name>
    <dbReference type="NCBI Taxonomy" id="152965"/>
    <lineage>
        <taxon>Eukaryota</taxon>
        <taxon>Fungi</taxon>
        <taxon>Dikarya</taxon>
        <taxon>Basidiomycota</taxon>
        <taxon>Agaricomycotina</taxon>
        <taxon>Agaricomycetes</taxon>
        <taxon>Russulales</taxon>
        <taxon>Russulaceae</taxon>
        <taxon>Russula</taxon>
    </lineage>
</organism>
<sequence>MSVLMSSIWGSSQLALPSLALAPSGVWTSAPDSHVMQAAPNCFEIFTQAKKKKPPASHSPMPVNVIRHAPPQGPGALSLIGQWIATRIALPHGQDCLVDHNANSIDATLVVFVTIHQEKPEFQICSNLRKFV</sequence>
<dbReference type="AlphaFoldDB" id="A0A9P5TDQ7"/>
<evidence type="ECO:0000313" key="2">
    <source>
        <dbReference type="Proteomes" id="UP000759537"/>
    </source>
</evidence>
<protein>
    <submittedName>
        <fullName evidence="1">Uncharacterized protein</fullName>
    </submittedName>
</protein>
<gene>
    <name evidence="1" type="ORF">DFH94DRAFT_678038</name>
</gene>
<comment type="caution">
    <text evidence="1">The sequence shown here is derived from an EMBL/GenBank/DDBJ whole genome shotgun (WGS) entry which is preliminary data.</text>
</comment>
<accession>A0A9P5TDQ7</accession>
<name>A0A9P5TDQ7_9AGAM</name>
<dbReference type="EMBL" id="WHVB01000001">
    <property type="protein sequence ID" value="KAF8486965.1"/>
    <property type="molecule type" value="Genomic_DNA"/>
</dbReference>
<proteinExistence type="predicted"/>
<reference evidence="1" key="2">
    <citation type="journal article" date="2020" name="Nat. Commun.">
        <title>Large-scale genome sequencing of mycorrhizal fungi provides insights into the early evolution of symbiotic traits.</title>
        <authorList>
            <person name="Miyauchi S."/>
            <person name="Kiss E."/>
            <person name="Kuo A."/>
            <person name="Drula E."/>
            <person name="Kohler A."/>
            <person name="Sanchez-Garcia M."/>
            <person name="Morin E."/>
            <person name="Andreopoulos B."/>
            <person name="Barry K.W."/>
            <person name="Bonito G."/>
            <person name="Buee M."/>
            <person name="Carver A."/>
            <person name="Chen C."/>
            <person name="Cichocki N."/>
            <person name="Clum A."/>
            <person name="Culley D."/>
            <person name="Crous P.W."/>
            <person name="Fauchery L."/>
            <person name="Girlanda M."/>
            <person name="Hayes R.D."/>
            <person name="Keri Z."/>
            <person name="LaButti K."/>
            <person name="Lipzen A."/>
            <person name="Lombard V."/>
            <person name="Magnuson J."/>
            <person name="Maillard F."/>
            <person name="Murat C."/>
            <person name="Nolan M."/>
            <person name="Ohm R.A."/>
            <person name="Pangilinan J."/>
            <person name="Pereira M.F."/>
            <person name="Perotto S."/>
            <person name="Peter M."/>
            <person name="Pfister S."/>
            <person name="Riley R."/>
            <person name="Sitrit Y."/>
            <person name="Stielow J.B."/>
            <person name="Szollosi G."/>
            <person name="Zifcakova L."/>
            <person name="Stursova M."/>
            <person name="Spatafora J.W."/>
            <person name="Tedersoo L."/>
            <person name="Vaario L.M."/>
            <person name="Yamada A."/>
            <person name="Yan M."/>
            <person name="Wang P."/>
            <person name="Xu J."/>
            <person name="Bruns T."/>
            <person name="Baldrian P."/>
            <person name="Vilgalys R."/>
            <person name="Dunand C."/>
            <person name="Henrissat B."/>
            <person name="Grigoriev I.V."/>
            <person name="Hibbett D."/>
            <person name="Nagy L.G."/>
            <person name="Martin F.M."/>
        </authorList>
    </citation>
    <scope>NUCLEOTIDE SEQUENCE</scope>
    <source>
        <strain evidence="1">Prilba</strain>
    </source>
</reference>